<proteinExistence type="predicted"/>
<dbReference type="RefSeq" id="WP_216875491.1">
    <property type="nucleotide sequence ID" value="NZ_JAERQM010000003.1"/>
</dbReference>
<sequence length="74" mass="7591">MTARAICAMRRAQRRAVRGITYGEVQMLALVVTVLGEDAARALVAAMPVADGPDAVAWAVAEAARTAAPARAAA</sequence>
<gene>
    <name evidence="1" type="ORF">JJQ90_11415</name>
</gene>
<dbReference type="Proteomes" id="UP000689967">
    <property type="component" value="Unassembled WGS sequence"/>
</dbReference>
<accession>A0ABS6H795</accession>
<evidence type="ECO:0000313" key="1">
    <source>
        <dbReference type="EMBL" id="MBU8544319.1"/>
    </source>
</evidence>
<protein>
    <submittedName>
        <fullName evidence="1">Uncharacterized protein</fullName>
    </submittedName>
</protein>
<comment type="caution">
    <text evidence="1">The sequence shown here is derived from an EMBL/GenBank/DDBJ whole genome shotgun (WGS) entry which is preliminary data.</text>
</comment>
<reference evidence="1 2" key="1">
    <citation type="submission" date="2021-01" db="EMBL/GenBank/DDBJ databases">
        <title>Roseomonas sp. nov, a bacterium isolated from an oil production mixture in Yumen Oilfield.</title>
        <authorList>
            <person name="Wu D."/>
        </authorList>
    </citation>
    <scope>NUCLEOTIDE SEQUENCE [LARGE SCALE GENOMIC DNA]</scope>
    <source>
        <strain evidence="1 2">ROY-5-3</strain>
    </source>
</reference>
<keyword evidence="2" id="KW-1185">Reference proteome</keyword>
<evidence type="ECO:0000313" key="2">
    <source>
        <dbReference type="Proteomes" id="UP000689967"/>
    </source>
</evidence>
<organism evidence="1 2">
    <name type="scientific">Falsiroseomonas oleicola</name>
    <dbReference type="NCBI Taxonomy" id="2801474"/>
    <lineage>
        <taxon>Bacteria</taxon>
        <taxon>Pseudomonadati</taxon>
        <taxon>Pseudomonadota</taxon>
        <taxon>Alphaproteobacteria</taxon>
        <taxon>Acetobacterales</taxon>
        <taxon>Roseomonadaceae</taxon>
        <taxon>Falsiroseomonas</taxon>
    </lineage>
</organism>
<name>A0ABS6H795_9PROT</name>
<dbReference type="EMBL" id="JAERQM010000003">
    <property type="protein sequence ID" value="MBU8544319.1"/>
    <property type="molecule type" value="Genomic_DNA"/>
</dbReference>